<evidence type="ECO:0000256" key="1">
    <source>
        <dbReference type="ARBA" id="ARBA00023015"/>
    </source>
</evidence>
<evidence type="ECO:0000313" key="6">
    <source>
        <dbReference type="EMBL" id="GGF39308.1"/>
    </source>
</evidence>
<name>A0A917BED3_9MICO</name>
<dbReference type="GO" id="GO:0000976">
    <property type="term" value="F:transcription cis-regulatory region binding"/>
    <property type="evidence" value="ECO:0007669"/>
    <property type="project" value="TreeGrafter"/>
</dbReference>
<sequence>MTTADPPAEQAYHHGSLRQALLARAETSLAEVGADNLSLRQLARDIGVSHGAPARHFRDKQALLDALAVDGFTTMNAALSAAAASTGTYRERFDRVAVVYVGFAREHPDLLQLMYATKHRETASAELSEVGEAGMLACRDLLREAQDARVLAPGDTDLLSLVAFAQLHGIALLASGNMLGDVSPEAAVAATTDLLWAGLTNVG</sequence>
<dbReference type="EMBL" id="BMGP01000007">
    <property type="protein sequence ID" value="GGF39308.1"/>
    <property type="molecule type" value="Genomic_DNA"/>
</dbReference>
<dbReference type="InterPro" id="IPR025996">
    <property type="entry name" value="MT1864/Rv1816-like_C"/>
</dbReference>
<keyword evidence="2 4" id="KW-0238">DNA-binding</keyword>
<dbReference type="Pfam" id="PF13305">
    <property type="entry name" value="TetR_C_33"/>
    <property type="match status" value="1"/>
</dbReference>
<dbReference type="RefSeq" id="WP_188680709.1">
    <property type="nucleotide sequence ID" value="NZ_BMGP01000007.1"/>
</dbReference>
<organism evidence="6 7">
    <name type="scientific">Subtercola lobariae</name>
    <dbReference type="NCBI Taxonomy" id="1588641"/>
    <lineage>
        <taxon>Bacteria</taxon>
        <taxon>Bacillati</taxon>
        <taxon>Actinomycetota</taxon>
        <taxon>Actinomycetes</taxon>
        <taxon>Micrococcales</taxon>
        <taxon>Microbacteriaceae</taxon>
        <taxon>Subtercola</taxon>
    </lineage>
</organism>
<feature type="domain" description="HTH tetR-type" evidence="5">
    <location>
        <begin position="15"/>
        <end position="75"/>
    </location>
</feature>
<dbReference type="InterPro" id="IPR050109">
    <property type="entry name" value="HTH-type_TetR-like_transc_reg"/>
</dbReference>
<dbReference type="SUPFAM" id="SSF48498">
    <property type="entry name" value="Tetracyclin repressor-like, C-terminal domain"/>
    <property type="match status" value="1"/>
</dbReference>
<evidence type="ECO:0000256" key="2">
    <source>
        <dbReference type="ARBA" id="ARBA00023125"/>
    </source>
</evidence>
<comment type="caution">
    <text evidence="6">The sequence shown here is derived from an EMBL/GenBank/DDBJ whole genome shotgun (WGS) entry which is preliminary data.</text>
</comment>
<gene>
    <name evidence="6" type="ORF">GCM10011399_35250</name>
</gene>
<accession>A0A917BED3</accession>
<dbReference type="PANTHER" id="PTHR30055:SF220">
    <property type="entry name" value="TETR-FAMILY REGULATORY PROTEIN"/>
    <property type="match status" value="1"/>
</dbReference>
<dbReference type="Gene3D" id="1.10.357.10">
    <property type="entry name" value="Tetracycline Repressor, domain 2"/>
    <property type="match status" value="1"/>
</dbReference>
<keyword evidence="7" id="KW-1185">Reference proteome</keyword>
<dbReference type="PROSITE" id="PS50977">
    <property type="entry name" value="HTH_TETR_2"/>
    <property type="match status" value="1"/>
</dbReference>
<dbReference type="AlphaFoldDB" id="A0A917BED3"/>
<evidence type="ECO:0000256" key="4">
    <source>
        <dbReference type="PROSITE-ProRule" id="PRU00335"/>
    </source>
</evidence>
<dbReference type="Pfam" id="PF00440">
    <property type="entry name" value="TetR_N"/>
    <property type="match status" value="1"/>
</dbReference>
<dbReference type="InterPro" id="IPR036271">
    <property type="entry name" value="Tet_transcr_reg_TetR-rel_C_sf"/>
</dbReference>
<dbReference type="InterPro" id="IPR009057">
    <property type="entry name" value="Homeodomain-like_sf"/>
</dbReference>
<protein>
    <submittedName>
        <fullName evidence="6">TetR family transcriptional regulator</fullName>
    </submittedName>
</protein>
<keyword evidence="1" id="KW-0805">Transcription regulation</keyword>
<keyword evidence="3" id="KW-0804">Transcription</keyword>
<evidence type="ECO:0000256" key="3">
    <source>
        <dbReference type="ARBA" id="ARBA00023163"/>
    </source>
</evidence>
<evidence type="ECO:0000313" key="7">
    <source>
        <dbReference type="Proteomes" id="UP000598775"/>
    </source>
</evidence>
<dbReference type="GO" id="GO:0003700">
    <property type="term" value="F:DNA-binding transcription factor activity"/>
    <property type="evidence" value="ECO:0007669"/>
    <property type="project" value="TreeGrafter"/>
</dbReference>
<dbReference type="PANTHER" id="PTHR30055">
    <property type="entry name" value="HTH-TYPE TRANSCRIPTIONAL REGULATOR RUTR"/>
    <property type="match status" value="1"/>
</dbReference>
<feature type="DNA-binding region" description="H-T-H motif" evidence="4">
    <location>
        <begin position="38"/>
        <end position="57"/>
    </location>
</feature>
<proteinExistence type="predicted"/>
<reference evidence="6 7" key="1">
    <citation type="journal article" date="2014" name="Int. J. Syst. Evol. Microbiol.">
        <title>Complete genome sequence of Corynebacterium casei LMG S-19264T (=DSM 44701T), isolated from a smear-ripened cheese.</title>
        <authorList>
            <consortium name="US DOE Joint Genome Institute (JGI-PGF)"/>
            <person name="Walter F."/>
            <person name="Albersmeier A."/>
            <person name="Kalinowski J."/>
            <person name="Ruckert C."/>
        </authorList>
    </citation>
    <scope>NUCLEOTIDE SEQUENCE [LARGE SCALE GENOMIC DNA]</scope>
    <source>
        <strain evidence="6 7">CGMCC 1.12976</strain>
    </source>
</reference>
<evidence type="ECO:0000259" key="5">
    <source>
        <dbReference type="PROSITE" id="PS50977"/>
    </source>
</evidence>
<dbReference type="Proteomes" id="UP000598775">
    <property type="component" value="Unassembled WGS sequence"/>
</dbReference>
<dbReference type="InterPro" id="IPR001647">
    <property type="entry name" value="HTH_TetR"/>
</dbReference>
<dbReference type="SUPFAM" id="SSF46689">
    <property type="entry name" value="Homeodomain-like"/>
    <property type="match status" value="1"/>
</dbReference>